<organism evidence="1 2">
    <name type="scientific">Aliterella atlantica CENA595</name>
    <dbReference type="NCBI Taxonomy" id="1618023"/>
    <lineage>
        <taxon>Bacteria</taxon>
        <taxon>Bacillati</taxon>
        <taxon>Cyanobacteriota</taxon>
        <taxon>Cyanophyceae</taxon>
        <taxon>Chroococcidiopsidales</taxon>
        <taxon>Aliterellaceae</taxon>
        <taxon>Aliterella</taxon>
    </lineage>
</organism>
<dbReference type="Proteomes" id="UP000032452">
    <property type="component" value="Unassembled WGS sequence"/>
</dbReference>
<dbReference type="AlphaFoldDB" id="A0A0D8ZS37"/>
<proteinExistence type="predicted"/>
<evidence type="ECO:0000313" key="1">
    <source>
        <dbReference type="EMBL" id="KJH71618.1"/>
    </source>
</evidence>
<accession>A0A0D8ZS37</accession>
<keyword evidence="2" id="KW-1185">Reference proteome</keyword>
<reference evidence="1 2" key="1">
    <citation type="submission" date="2015-02" db="EMBL/GenBank/DDBJ databases">
        <title>Draft genome of a novel marine cyanobacterium (Chroococcales) isolated from South Atlantic Ocean.</title>
        <authorList>
            <person name="Rigonato J."/>
            <person name="Alvarenga D.O."/>
            <person name="Branco L.H."/>
            <person name="Varani A.M."/>
            <person name="Brandini F.P."/>
            <person name="Fiore M.F."/>
        </authorList>
    </citation>
    <scope>NUCLEOTIDE SEQUENCE [LARGE SCALE GENOMIC DNA]</scope>
    <source>
        <strain evidence="1 2">CENA595</strain>
    </source>
</reference>
<evidence type="ECO:0000313" key="2">
    <source>
        <dbReference type="Proteomes" id="UP000032452"/>
    </source>
</evidence>
<sequence>MKQKIAVTLDEQLVAFLDVQAGGNRSEYLNQLLAQERKRTIEAQTIAALQEDYADPEYLAEVQLWDAVVADGLDDAEG</sequence>
<dbReference type="OrthoDB" id="517697at2"/>
<comment type="caution">
    <text evidence="1">The sequence shown here is derived from an EMBL/GenBank/DDBJ whole genome shotgun (WGS) entry which is preliminary data.</text>
</comment>
<name>A0A0D8ZS37_9CYAN</name>
<gene>
    <name evidence="1" type="ORF">UH38_11120</name>
</gene>
<protein>
    <submittedName>
        <fullName evidence="1">CopG family transcriptional regulator</fullName>
    </submittedName>
</protein>
<dbReference type="EMBL" id="JYON01000010">
    <property type="protein sequence ID" value="KJH71618.1"/>
    <property type="molecule type" value="Genomic_DNA"/>
</dbReference>
<dbReference type="RefSeq" id="WP_045054723.1">
    <property type="nucleotide sequence ID" value="NZ_CAWMDP010000046.1"/>
</dbReference>
<dbReference type="STRING" id="1618023.UH38_11120"/>